<keyword evidence="7" id="KW-1185">Reference proteome</keyword>
<keyword evidence="4 5" id="KW-0472">Membrane</keyword>
<protein>
    <submittedName>
        <fullName evidence="6">Decaprenyl-phosphate phosphoribosyltransferase</fullName>
        <ecNumber evidence="6">2.4.2.45</ecNumber>
    </submittedName>
</protein>
<comment type="caution">
    <text evidence="6">The sequence shown here is derived from an EMBL/GenBank/DDBJ whole genome shotgun (WGS) entry which is preliminary data.</text>
</comment>
<dbReference type="InterPro" id="IPR044878">
    <property type="entry name" value="UbiA_sf"/>
</dbReference>
<feature type="transmembrane region" description="Helical" evidence="5">
    <location>
        <begin position="76"/>
        <end position="96"/>
    </location>
</feature>
<organism evidence="6 7">
    <name type="scientific">Spirulina subsalsa FACHB-351</name>
    <dbReference type="NCBI Taxonomy" id="234711"/>
    <lineage>
        <taxon>Bacteria</taxon>
        <taxon>Bacillati</taxon>
        <taxon>Cyanobacteriota</taxon>
        <taxon>Cyanophyceae</taxon>
        <taxon>Spirulinales</taxon>
        <taxon>Spirulinaceae</taxon>
        <taxon>Spirulina</taxon>
    </lineage>
</organism>
<dbReference type="GO" id="GO:0016757">
    <property type="term" value="F:glycosyltransferase activity"/>
    <property type="evidence" value="ECO:0007669"/>
    <property type="project" value="UniProtKB-KW"/>
</dbReference>
<sequence length="289" mass="32871">MYRQYWKLLRPHQWTKNLVCFAGVIFGGQLHSLIAIRSAFAVCLMFIAASSAMYIFNDIQDVERDRQHPRKRFRPIASGQISIGVACAMATFLILVSLWVGYSLNVATVICLSIYIILNLAYSVKLKHIVIVDVTCIALGFVLRLMAGVYAIDDTPTGWITLCTFFLSLFLGFCKRRSELYEFENNFQKQRPVLQFYTISYLDALVNNTGIMAIISYALFTTTTDKNPSLVITIPLVNYGIMKYHHLLVACKLTESPDRVLLKNLEIQLALVLWLILYIALTYADLNIL</sequence>
<keyword evidence="6" id="KW-0328">Glycosyltransferase</keyword>
<evidence type="ECO:0000256" key="1">
    <source>
        <dbReference type="ARBA" id="ARBA00004141"/>
    </source>
</evidence>
<feature type="transmembrane region" description="Helical" evidence="5">
    <location>
        <begin position="102"/>
        <end position="122"/>
    </location>
</feature>
<accession>A0ABT3L604</accession>
<proteinExistence type="predicted"/>
<evidence type="ECO:0000256" key="5">
    <source>
        <dbReference type="SAM" id="Phobius"/>
    </source>
</evidence>
<comment type="subcellular location">
    <subcellularLocation>
        <location evidence="1">Membrane</location>
        <topology evidence="1">Multi-pass membrane protein</topology>
    </subcellularLocation>
</comment>
<evidence type="ECO:0000256" key="3">
    <source>
        <dbReference type="ARBA" id="ARBA00022989"/>
    </source>
</evidence>
<evidence type="ECO:0000256" key="4">
    <source>
        <dbReference type="ARBA" id="ARBA00023136"/>
    </source>
</evidence>
<dbReference type="RefSeq" id="WP_265264766.1">
    <property type="nucleotide sequence ID" value="NZ_JAIHOM010000051.1"/>
</dbReference>
<evidence type="ECO:0000313" key="7">
    <source>
        <dbReference type="Proteomes" id="UP001526426"/>
    </source>
</evidence>
<dbReference type="CDD" id="cd13963">
    <property type="entry name" value="PT_UbiA_2"/>
    <property type="match status" value="1"/>
</dbReference>
<gene>
    <name evidence="6" type="ORF">K4A83_11795</name>
</gene>
<feature type="transmembrane region" description="Helical" evidence="5">
    <location>
        <begin position="158"/>
        <end position="174"/>
    </location>
</feature>
<evidence type="ECO:0000256" key="2">
    <source>
        <dbReference type="ARBA" id="ARBA00022692"/>
    </source>
</evidence>
<dbReference type="EC" id="2.4.2.45" evidence="6"/>
<name>A0ABT3L604_9CYAN</name>
<keyword evidence="2 5" id="KW-0812">Transmembrane</keyword>
<dbReference type="InterPro" id="IPR050475">
    <property type="entry name" value="Prenyltransferase_related"/>
</dbReference>
<keyword evidence="3 5" id="KW-1133">Transmembrane helix</keyword>
<dbReference type="Gene3D" id="1.10.357.140">
    <property type="entry name" value="UbiA prenyltransferase"/>
    <property type="match status" value="1"/>
</dbReference>
<dbReference type="Pfam" id="PF01040">
    <property type="entry name" value="UbiA"/>
    <property type="match status" value="1"/>
</dbReference>
<dbReference type="InterPro" id="IPR000537">
    <property type="entry name" value="UbiA_prenyltransferase"/>
</dbReference>
<feature type="transmembrane region" description="Helical" evidence="5">
    <location>
        <begin position="194"/>
        <end position="220"/>
    </location>
</feature>
<dbReference type="NCBIfam" id="NF008977">
    <property type="entry name" value="PRK12324.1-2"/>
    <property type="match status" value="1"/>
</dbReference>
<dbReference type="EMBL" id="JAIHOM010000051">
    <property type="protein sequence ID" value="MCW6036941.1"/>
    <property type="molecule type" value="Genomic_DNA"/>
</dbReference>
<feature type="transmembrane region" description="Helical" evidence="5">
    <location>
        <begin position="129"/>
        <end position="152"/>
    </location>
</feature>
<feature type="transmembrane region" description="Helical" evidence="5">
    <location>
        <begin position="267"/>
        <end position="286"/>
    </location>
</feature>
<feature type="transmembrane region" description="Helical" evidence="5">
    <location>
        <begin position="34"/>
        <end position="56"/>
    </location>
</feature>
<dbReference type="PANTHER" id="PTHR42723:SF1">
    <property type="entry name" value="CHLOROPHYLL SYNTHASE, CHLOROPLASTIC"/>
    <property type="match status" value="1"/>
</dbReference>
<keyword evidence="6" id="KW-0808">Transferase</keyword>
<evidence type="ECO:0000313" key="6">
    <source>
        <dbReference type="EMBL" id="MCW6036941.1"/>
    </source>
</evidence>
<dbReference type="NCBIfam" id="NF008978">
    <property type="entry name" value="PRK12324.1-4"/>
    <property type="match status" value="1"/>
</dbReference>
<dbReference type="PANTHER" id="PTHR42723">
    <property type="entry name" value="CHLOROPHYLL SYNTHASE"/>
    <property type="match status" value="1"/>
</dbReference>
<reference evidence="6 7" key="1">
    <citation type="submission" date="2021-08" db="EMBL/GenBank/DDBJ databases">
        <title>Draft genome sequence of Spirulina subsalsa with high tolerance to salinity and hype-accumulation of phycocyanin.</title>
        <authorList>
            <person name="Pei H."/>
            <person name="Jiang L."/>
        </authorList>
    </citation>
    <scope>NUCLEOTIDE SEQUENCE [LARGE SCALE GENOMIC DNA]</scope>
    <source>
        <strain evidence="6 7">FACHB-351</strain>
    </source>
</reference>
<dbReference type="Proteomes" id="UP001526426">
    <property type="component" value="Unassembled WGS sequence"/>
</dbReference>